<dbReference type="PANTHER" id="PTHR22747:SF18">
    <property type="entry name" value="GEO09167P1-RELATED"/>
    <property type="match status" value="1"/>
</dbReference>
<dbReference type="GO" id="GO:0003682">
    <property type="term" value="F:chromatin binding"/>
    <property type="evidence" value="ECO:0007669"/>
    <property type="project" value="TreeGrafter"/>
</dbReference>
<gene>
    <name evidence="6" type="ORF">NP493_941g01017</name>
</gene>
<evidence type="ECO:0000256" key="3">
    <source>
        <dbReference type="ARBA" id="ARBA00023242"/>
    </source>
</evidence>
<comment type="caution">
    <text evidence="6">The sequence shown here is derived from an EMBL/GenBank/DDBJ whole genome shotgun (WGS) entry which is preliminary data.</text>
</comment>
<dbReference type="GO" id="GO:0005654">
    <property type="term" value="C:nucleoplasm"/>
    <property type="evidence" value="ECO:0007669"/>
    <property type="project" value="TreeGrafter"/>
</dbReference>
<proteinExistence type="inferred from homology"/>
<reference evidence="6" key="1">
    <citation type="journal article" date="2023" name="Mol. Biol. Evol.">
        <title>Third-Generation Sequencing Reveals the Adaptive Role of the Epigenome in Three Deep-Sea Polychaetes.</title>
        <authorList>
            <person name="Perez M."/>
            <person name="Aroh O."/>
            <person name="Sun Y."/>
            <person name="Lan Y."/>
            <person name="Juniper S.K."/>
            <person name="Young C.R."/>
            <person name="Angers B."/>
            <person name="Qian P.Y."/>
        </authorList>
    </citation>
    <scope>NUCLEOTIDE SEQUENCE</scope>
    <source>
        <strain evidence="6">R07B-5</strain>
    </source>
</reference>
<dbReference type="PANTHER" id="PTHR22747">
    <property type="entry name" value="NUCLEOPLASMIN"/>
    <property type="match status" value="1"/>
</dbReference>
<dbReference type="Gene3D" id="2.60.120.340">
    <property type="entry name" value="Nucleoplasmin core domain"/>
    <property type="match status" value="1"/>
</dbReference>
<dbReference type="Proteomes" id="UP001209878">
    <property type="component" value="Unassembled WGS sequence"/>
</dbReference>
<dbReference type="EMBL" id="JAODUO010000948">
    <property type="protein sequence ID" value="KAK2172578.1"/>
    <property type="molecule type" value="Genomic_DNA"/>
</dbReference>
<dbReference type="GO" id="GO:0003723">
    <property type="term" value="F:RNA binding"/>
    <property type="evidence" value="ECO:0007669"/>
    <property type="project" value="TreeGrafter"/>
</dbReference>
<dbReference type="SUPFAM" id="SSF69203">
    <property type="entry name" value="Nucleoplasmin-like core domain"/>
    <property type="match status" value="1"/>
</dbReference>
<keyword evidence="7" id="KW-1185">Reference proteome</keyword>
<feature type="compositionally biased region" description="Acidic residues" evidence="4">
    <location>
        <begin position="186"/>
        <end position="225"/>
    </location>
</feature>
<evidence type="ECO:0000256" key="4">
    <source>
        <dbReference type="SAM" id="MobiDB-lite"/>
    </source>
</evidence>
<name>A0AAD9KJ67_RIDPI</name>
<organism evidence="6 7">
    <name type="scientific">Ridgeia piscesae</name>
    <name type="common">Tubeworm</name>
    <dbReference type="NCBI Taxonomy" id="27915"/>
    <lineage>
        <taxon>Eukaryota</taxon>
        <taxon>Metazoa</taxon>
        <taxon>Spiralia</taxon>
        <taxon>Lophotrochozoa</taxon>
        <taxon>Annelida</taxon>
        <taxon>Polychaeta</taxon>
        <taxon>Sedentaria</taxon>
        <taxon>Canalipalpata</taxon>
        <taxon>Sabellida</taxon>
        <taxon>Siboglinidae</taxon>
        <taxon>Ridgeia</taxon>
    </lineage>
</organism>
<dbReference type="GO" id="GO:0042393">
    <property type="term" value="F:histone binding"/>
    <property type="evidence" value="ECO:0007669"/>
    <property type="project" value="TreeGrafter"/>
</dbReference>
<evidence type="ECO:0000313" key="7">
    <source>
        <dbReference type="Proteomes" id="UP001209878"/>
    </source>
</evidence>
<dbReference type="Pfam" id="PF03066">
    <property type="entry name" value="Nucleoplasmin"/>
    <property type="match status" value="1"/>
</dbReference>
<sequence>MNGSLSHVRHNAEAAKEYFWGCKLTKDKPEQMWAPAKKEEEEEEEEDDDFVQETLFLRQAVLDVGAVKGERNVIQVKIKRFQGKAEVVTTIASLTLGNNDMCSLNVNFSHDIPATFTLVEGNGPVCLVGQHLVEFAEDYDDLDMTEGELSEANDSFKKITTGKRKASNSLSSKNKRGKTDGKAENGGDDDEDDEDEEEDPDSAEEEDDDDDASDIDDDEDEEMEDDSPKKKKKVAAKNGKPKAKTNGTTPEAAKKNKAAIKKPAARKPSKKAVK</sequence>
<dbReference type="GO" id="GO:0005737">
    <property type="term" value="C:cytoplasm"/>
    <property type="evidence" value="ECO:0007669"/>
    <property type="project" value="TreeGrafter"/>
</dbReference>
<feature type="domain" description="Nucleoplasmin core" evidence="5">
    <location>
        <begin position="19"/>
        <end position="133"/>
    </location>
</feature>
<comment type="similarity">
    <text evidence="2">Belongs to the nucleoplasmin family.</text>
</comment>
<dbReference type="InterPro" id="IPR024057">
    <property type="entry name" value="Nucleoplasmin_core_dom"/>
</dbReference>
<feature type="region of interest" description="Disordered" evidence="4">
    <location>
        <begin position="160"/>
        <end position="274"/>
    </location>
</feature>
<evidence type="ECO:0000256" key="2">
    <source>
        <dbReference type="ARBA" id="ARBA00010744"/>
    </source>
</evidence>
<evidence type="ECO:0000256" key="1">
    <source>
        <dbReference type="ARBA" id="ARBA00004123"/>
    </source>
</evidence>
<protein>
    <recommendedName>
        <fullName evidence="5">Nucleoplasmin core domain-containing protein</fullName>
    </recommendedName>
</protein>
<dbReference type="GO" id="GO:0005730">
    <property type="term" value="C:nucleolus"/>
    <property type="evidence" value="ECO:0007669"/>
    <property type="project" value="TreeGrafter"/>
</dbReference>
<dbReference type="InterPro" id="IPR004301">
    <property type="entry name" value="Nucleoplasmin"/>
</dbReference>
<evidence type="ECO:0000313" key="6">
    <source>
        <dbReference type="EMBL" id="KAK2172578.1"/>
    </source>
</evidence>
<evidence type="ECO:0000259" key="5">
    <source>
        <dbReference type="Pfam" id="PF03066"/>
    </source>
</evidence>
<dbReference type="InterPro" id="IPR036824">
    <property type="entry name" value="Nucleoplasmin_core_dom_sf"/>
</dbReference>
<comment type="subcellular location">
    <subcellularLocation>
        <location evidence="1">Nucleus</location>
    </subcellularLocation>
</comment>
<dbReference type="GO" id="GO:0006338">
    <property type="term" value="P:chromatin remodeling"/>
    <property type="evidence" value="ECO:0007669"/>
    <property type="project" value="TreeGrafter"/>
</dbReference>
<keyword evidence="3" id="KW-0539">Nucleus</keyword>
<feature type="compositionally biased region" description="Basic residues" evidence="4">
    <location>
        <begin position="255"/>
        <end position="274"/>
    </location>
</feature>
<accession>A0AAD9KJ67</accession>
<feature type="compositionally biased region" description="Basic residues" evidence="4">
    <location>
        <begin position="229"/>
        <end position="243"/>
    </location>
</feature>
<dbReference type="AlphaFoldDB" id="A0AAD9KJ67"/>